<feature type="compositionally biased region" description="Basic and acidic residues" evidence="1">
    <location>
        <begin position="71"/>
        <end position="100"/>
    </location>
</feature>
<evidence type="ECO:0000313" key="3">
    <source>
        <dbReference type="Proteomes" id="UP001165063"/>
    </source>
</evidence>
<evidence type="ECO:0000313" key="2">
    <source>
        <dbReference type="EMBL" id="GMG21439.1"/>
    </source>
</evidence>
<sequence>MNDMLEDMLLDRRIASFIPNAVHWNQDGRISIITRKGLTILSPKPYSPPLKKITTIQEDPVSSKTTKTRSKQSDNADKKDKDSTKVKVEEQPISKIKQEDVGSVDLTENTSGEAGSTNRETSNDPKEAKKSMKPKASKVSKPAKKPIPKKKKPQKKQPRSETHMTISSSSNSAISQLSDLFIATSHQTTLLQILNVLFLALVDNEDVRITQNRSDFRTSLINHESSLVEMKWSSTGIDLIRAKPQSQQLSNRKRTGHGHGHGHGNGNDDSKTAVVPPSSSSDAKHGCLAAFVTDGMNACICRCSSGDSANSGITLLCNLGEEIVKFERMGFDNTRNGTIQWGTTTILNGDGDANANANSNDDDDDTEKERNPADWDIMITDVVKVPASPLWDPDVDERGYPKRRRIDIDNLLMRDEVKHFRVRSVGWLPEPTNVYSQLLSLDQFDHNHQNGAGNGNRSESEREREFEIERGSWRWYFV</sequence>
<accession>A0A9W6YVH5</accession>
<feature type="compositionally biased region" description="Basic residues" evidence="1">
    <location>
        <begin position="131"/>
        <end position="157"/>
    </location>
</feature>
<feature type="region of interest" description="Disordered" evidence="1">
    <location>
        <begin position="350"/>
        <end position="371"/>
    </location>
</feature>
<feature type="region of interest" description="Disordered" evidence="1">
    <location>
        <begin position="243"/>
        <end position="279"/>
    </location>
</feature>
<feature type="compositionally biased region" description="Low complexity" evidence="1">
    <location>
        <begin position="43"/>
        <end position="52"/>
    </location>
</feature>
<dbReference type="EMBL" id="BSXU01000664">
    <property type="protein sequence ID" value="GMG21439.1"/>
    <property type="molecule type" value="Genomic_DNA"/>
</dbReference>
<feature type="compositionally biased region" description="Basic residues" evidence="1">
    <location>
        <begin position="251"/>
        <end position="262"/>
    </location>
</feature>
<organism evidence="2 3">
    <name type="scientific">Ambrosiozyma monospora</name>
    <name type="common">Yeast</name>
    <name type="synonym">Endomycopsis monosporus</name>
    <dbReference type="NCBI Taxonomy" id="43982"/>
    <lineage>
        <taxon>Eukaryota</taxon>
        <taxon>Fungi</taxon>
        <taxon>Dikarya</taxon>
        <taxon>Ascomycota</taxon>
        <taxon>Saccharomycotina</taxon>
        <taxon>Pichiomycetes</taxon>
        <taxon>Pichiales</taxon>
        <taxon>Pichiaceae</taxon>
        <taxon>Ambrosiozyma</taxon>
    </lineage>
</organism>
<comment type="caution">
    <text evidence="2">The sequence shown here is derived from an EMBL/GenBank/DDBJ whole genome shotgun (WGS) entry which is preliminary data.</text>
</comment>
<feature type="compositionally biased region" description="Polar residues" evidence="1">
    <location>
        <begin position="106"/>
        <end position="120"/>
    </location>
</feature>
<name>A0A9W6YVH5_AMBMO</name>
<proteinExistence type="predicted"/>
<feature type="region of interest" description="Disordered" evidence="1">
    <location>
        <begin position="43"/>
        <end position="170"/>
    </location>
</feature>
<protein>
    <submittedName>
        <fullName evidence="2">Unnamed protein product</fullName>
    </submittedName>
</protein>
<reference evidence="2" key="1">
    <citation type="submission" date="2023-04" db="EMBL/GenBank/DDBJ databases">
        <title>Ambrosiozyma monospora NBRC 1965.</title>
        <authorList>
            <person name="Ichikawa N."/>
            <person name="Sato H."/>
            <person name="Tonouchi N."/>
        </authorList>
    </citation>
    <scope>NUCLEOTIDE SEQUENCE</scope>
    <source>
        <strain evidence="2">NBRC 1965</strain>
    </source>
</reference>
<keyword evidence="3" id="KW-1185">Reference proteome</keyword>
<evidence type="ECO:0000256" key="1">
    <source>
        <dbReference type="SAM" id="MobiDB-lite"/>
    </source>
</evidence>
<gene>
    <name evidence="2" type="ORF">Amon01_000199200</name>
</gene>
<dbReference type="Proteomes" id="UP001165063">
    <property type="component" value="Unassembled WGS sequence"/>
</dbReference>
<dbReference type="AlphaFoldDB" id="A0A9W6YVH5"/>
<feature type="compositionally biased region" description="Basic and acidic residues" evidence="1">
    <location>
        <begin position="121"/>
        <end position="130"/>
    </location>
</feature>
<feature type="compositionally biased region" description="Low complexity" evidence="1">
    <location>
        <begin position="350"/>
        <end position="359"/>
    </location>
</feature>